<name>A0A5B8LTR1_9HYPH</name>
<evidence type="ECO:0000313" key="1">
    <source>
        <dbReference type="EMBL" id="QDZ11603.1"/>
    </source>
</evidence>
<accession>A0A5B8LTR1</accession>
<dbReference type="EMBL" id="CP042304">
    <property type="protein sequence ID" value="QDZ11603.1"/>
    <property type="molecule type" value="Genomic_DNA"/>
</dbReference>
<proteinExistence type="predicted"/>
<dbReference type="AlphaFoldDB" id="A0A5B8LTR1"/>
<gene>
    <name evidence="1" type="ORF">FPZ08_13050</name>
</gene>
<keyword evidence="2" id="KW-1185">Reference proteome</keyword>
<organism evidence="1 2">
    <name type="scientific">Devosia ginsengisoli</name>
    <dbReference type="NCBI Taxonomy" id="400770"/>
    <lineage>
        <taxon>Bacteria</taxon>
        <taxon>Pseudomonadati</taxon>
        <taxon>Pseudomonadota</taxon>
        <taxon>Alphaproteobacteria</taxon>
        <taxon>Hyphomicrobiales</taxon>
        <taxon>Devosiaceae</taxon>
        <taxon>Devosia</taxon>
    </lineage>
</organism>
<evidence type="ECO:0000313" key="2">
    <source>
        <dbReference type="Proteomes" id="UP000315364"/>
    </source>
</evidence>
<protein>
    <submittedName>
        <fullName evidence="1">Uncharacterized protein</fullName>
    </submittedName>
</protein>
<reference evidence="1 2" key="1">
    <citation type="submission" date="2019-07" db="EMBL/GenBank/DDBJ databases">
        <title>Full genome sequence of Devosia sp. Gsoil 520.</title>
        <authorList>
            <person name="Im W.-T."/>
        </authorList>
    </citation>
    <scope>NUCLEOTIDE SEQUENCE [LARGE SCALE GENOMIC DNA]</scope>
    <source>
        <strain evidence="1 2">Gsoil 520</strain>
    </source>
</reference>
<dbReference type="KEGG" id="dea:FPZ08_13050"/>
<dbReference type="RefSeq" id="WP_146290421.1">
    <property type="nucleotide sequence ID" value="NZ_CP042304.1"/>
</dbReference>
<dbReference type="Proteomes" id="UP000315364">
    <property type="component" value="Chromosome"/>
</dbReference>
<sequence>MSHAHAPLAPSDLPAHPLAHLPFEPVVERLTAKWPQHRAALLSASPGFALIASVDGNWLLAPCGPDADPAVIEGRIERYMINRFILITGAPTLTIAQAAAARRIAHQTLSGPAAMPILGPCPAGAAVGPSDYAALRIMVGMALHRLHDEGVLPAQAAPRQLETGVVTAADAAAAAALAAFNPIAASPLRLEGDLHVRVVEVVGGYVLLPGSCIDLAASGGAERISRLLEDSHAGLLLAQQGGIYWLQQPIGFATLEAIAIYCLGDRAASEARWHWMTEVP</sequence>